<proteinExistence type="predicted"/>
<reference evidence="2 3" key="1">
    <citation type="submission" date="2021-01" db="EMBL/GenBank/DDBJ databases">
        <title>Sequencing the genomes of 1000 actinobacteria strains.</title>
        <authorList>
            <person name="Klenk H.-P."/>
        </authorList>
    </citation>
    <scope>NUCLEOTIDE SEQUENCE [LARGE SCALE GENOMIC DNA]</scope>
    <source>
        <strain evidence="2 3">DSM 18239</strain>
    </source>
</reference>
<evidence type="ECO:0000256" key="1">
    <source>
        <dbReference type="SAM" id="MobiDB-lite"/>
    </source>
</evidence>
<name>A0ABS2MBP4_9ACTN</name>
<evidence type="ECO:0008006" key="4">
    <source>
        <dbReference type="Google" id="ProtNLM"/>
    </source>
</evidence>
<evidence type="ECO:0000313" key="2">
    <source>
        <dbReference type="EMBL" id="MBM7508617.1"/>
    </source>
</evidence>
<keyword evidence="3" id="KW-1185">Reference proteome</keyword>
<feature type="region of interest" description="Disordered" evidence="1">
    <location>
        <begin position="1"/>
        <end position="31"/>
    </location>
</feature>
<gene>
    <name evidence="2" type="ORF">JOE61_002431</name>
</gene>
<accession>A0ABS2MBP4</accession>
<sequence>MSSPTRAQTQAQPQDQAQAPSQEPTADPGWDLTAPLREAIAEGEHLVATAPFIRTEQDRLEGYDYLAGRIRMAMQTAFDHDLERPLFINATHQFARQGLDNPDAVYFSAYLREGVEYVVRGRRGSSADLSFQVMGGAYTADSAATSLMAFDDRELEVRPDGTFEFTYTAEPGARTMIVREVFNDWDTEERGTITIERTDTLGRPARELTRELLAKRYDVAARTLTGSIRTWFAFPHFFQYAEPVNTLTTPQQTPGGLASQRSSIGHYALAEDEAMIVSVPRCDDCSYQAIQVGSDWYASTDYETHQTSLTKAQAVTDPDGVMRFVVSEHPPSGHAEAPYLANWLETTGHRTGSMMLRWQRLERDLGPADGPSVQVVPLAEVPAHLPHLAPLTHEQHAERITARQRSVARRMIS</sequence>
<dbReference type="RefSeq" id="WP_204797230.1">
    <property type="nucleotide sequence ID" value="NZ_JACDTV010000004.1"/>
</dbReference>
<protein>
    <recommendedName>
        <fullName evidence="4">DUF1214 domain-containing protein</fullName>
    </recommendedName>
</protein>
<dbReference type="EMBL" id="JAFBBZ010000001">
    <property type="protein sequence ID" value="MBM7508617.1"/>
    <property type="molecule type" value="Genomic_DNA"/>
</dbReference>
<feature type="compositionally biased region" description="Low complexity" evidence="1">
    <location>
        <begin position="1"/>
        <end position="24"/>
    </location>
</feature>
<comment type="caution">
    <text evidence="2">The sequence shown here is derived from an EMBL/GenBank/DDBJ whole genome shotgun (WGS) entry which is preliminary data.</text>
</comment>
<dbReference type="Proteomes" id="UP000732378">
    <property type="component" value="Unassembled WGS sequence"/>
</dbReference>
<evidence type="ECO:0000313" key="3">
    <source>
        <dbReference type="Proteomes" id="UP000732378"/>
    </source>
</evidence>
<organism evidence="2 3">
    <name type="scientific">Nocardioides salarius</name>
    <dbReference type="NCBI Taxonomy" id="374513"/>
    <lineage>
        <taxon>Bacteria</taxon>
        <taxon>Bacillati</taxon>
        <taxon>Actinomycetota</taxon>
        <taxon>Actinomycetes</taxon>
        <taxon>Propionibacteriales</taxon>
        <taxon>Nocardioidaceae</taxon>
        <taxon>Nocardioides</taxon>
    </lineage>
</organism>